<dbReference type="GO" id="GO:0008270">
    <property type="term" value="F:zinc ion binding"/>
    <property type="evidence" value="ECO:0007669"/>
    <property type="project" value="UniProtKB-KW"/>
</dbReference>
<evidence type="ECO:0000256" key="1">
    <source>
        <dbReference type="ARBA" id="ARBA00022723"/>
    </source>
</evidence>
<keyword evidence="2" id="KW-0677">Repeat</keyword>
<feature type="domain" description="C2H2-type" evidence="8">
    <location>
        <begin position="605"/>
        <end position="632"/>
    </location>
</feature>
<evidence type="ECO:0000256" key="2">
    <source>
        <dbReference type="ARBA" id="ARBA00022737"/>
    </source>
</evidence>
<dbReference type="FunFam" id="3.30.160.60:FF:000882">
    <property type="entry name" value="Predicted gene, 21060"/>
    <property type="match status" value="1"/>
</dbReference>
<dbReference type="SMART" id="SM00355">
    <property type="entry name" value="ZnF_C2H2"/>
    <property type="match status" value="13"/>
</dbReference>
<feature type="region of interest" description="Disordered" evidence="7">
    <location>
        <begin position="53"/>
        <end position="213"/>
    </location>
</feature>
<dbReference type="InterPro" id="IPR013087">
    <property type="entry name" value="Znf_C2H2_type"/>
</dbReference>
<evidence type="ECO:0000256" key="5">
    <source>
        <dbReference type="ARBA" id="ARBA00023242"/>
    </source>
</evidence>
<keyword evidence="1" id="KW-0479">Metal-binding</keyword>
<feature type="compositionally biased region" description="Polar residues" evidence="7">
    <location>
        <begin position="128"/>
        <end position="148"/>
    </location>
</feature>
<feature type="compositionally biased region" description="Basic and acidic residues" evidence="7">
    <location>
        <begin position="113"/>
        <end position="126"/>
    </location>
</feature>
<name>A0A6P4Z787_BRABE</name>
<evidence type="ECO:0000256" key="4">
    <source>
        <dbReference type="ARBA" id="ARBA00022833"/>
    </source>
</evidence>
<protein>
    <submittedName>
        <fullName evidence="10">Zinc finger protein 658B-like isoform X1</fullName>
    </submittedName>
</protein>
<sequence>MSSACKLPVLEAMDKHHCLACDTIVEGLDLYILHKRQDCPALQLVRSTFNVSASTASVPNKEIPGDDGRDQTGISDTDGLQDDNSQEKGCKEAESGKAADTESLITSSGTHSLHADKNLPTADHRLPSTRSKTNRLTVHSSVGSSNVTKADGQGEESQNTESDEPVSVDVHNSARPWECSTIDQGSELRDEPLKTSINSKPQEDGNKKEGSKDQHWCNVCKKTYLSAATLNRHFKTSSHKSMVSQASSENGSNVKSGCFHSQAIDASATGNGTRISSKDVESQGSEEHITKLAASSTAPKRISRQRRKRKLPSEGNPAQNSLRRKRNCLNKKIDLGKKGDSKQQHCCGECPFKSAYKASLRRHLETFHSRYLCSRCNKTFVTSEDCTAHQREVHGTIQRRTGHVCSDCDAQFSTEEDLNVHRREMRHMLYWGSTCVFCGKTVSKGPCLKGHIQAVHLGEKPHKCQHCSYSTAWATDLRMHVKRHLNIKPFKCPECDYTAVRMVAVKRHLQMHGEGEPRRLCDICGKSFAGNLQRHMTLHEGHKPFECPYNACTYAATFKQGLTNHIRSVHRAEKSIVCEQCGFATTTVKLMKWHIRRKHSAEKPHKCDQCSYATSWQPHLIRHKRTHTGEKPYNCPHCSYRANNVENLRKHILKTKKHEGLKQYVCKWCPYNTNSQHDFSHHLRNKHPGEDLGVRPTFVLGINRGAAKMKSVRSQDKLGHLATASVVQLEHDENNSTGGQGTLPDILASQDKLQYLVEETKIISDNGEGGK</sequence>
<evidence type="ECO:0000256" key="7">
    <source>
        <dbReference type="SAM" id="MobiDB-lite"/>
    </source>
</evidence>
<keyword evidence="3 6" id="KW-0863">Zinc-finger</keyword>
<dbReference type="OrthoDB" id="7788172at2759"/>
<evidence type="ECO:0000259" key="8">
    <source>
        <dbReference type="PROSITE" id="PS50157"/>
    </source>
</evidence>
<dbReference type="InterPro" id="IPR050826">
    <property type="entry name" value="Krueppel_C2H2_ZnFinger"/>
</dbReference>
<evidence type="ECO:0000313" key="10">
    <source>
        <dbReference type="RefSeq" id="XP_019629784.1"/>
    </source>
</evidence>
<feature type="domain" description="C2H2-type" evidence="8">
    <location>
        <begin position="490"/>
        <end position="517"/>
    </location>
</feature>
<feature type="compositionally biased region" description="Basic and acidic residues" evidence="7">
    <location>
        <begin position="276"/>
        <end position="290"/>
    </location>
</feature>
<feature type="domain" description="C2H2-type" evidence="8">
    <location>
        <begin position="371"/>
        <end position="394"/>
    </location>
</feature>
<accession>A0A6P4Z787</accession>
<evidence type="ECO:0000313" key="9">
    <source>
        <dbReference type="Proteomes" id="UP000515135"/>
    </source>
</evidence>
<dbReference type="InterPro" id="IPR036236">
    <property type="entry name" value="Znf_C2H2_sf"/>
</dbReference>
<keyword evidence="4" id="KW-0862">Zinc</keyword>
<evidence type="ECO:0000256" key="6">
    <source>
        <dbReference type="PROSITE-ProRule" id="PRU00042"/>
    </source>
</evidence>
<dbReference type="PANTHER" id="PTHR24377">
    <property type="entry name" value="IP01015P-RELATED"/>
    <property type="match status" value="1"/>
</dbReference>
<feature type="domain" description="C2H2-type" evidence="8">
    <location>
        <begin position="403"/>
        <end position="427"/>
    </location>
</feature>
<keyword evidence="5" id="KW-0539">Nucleus</keyword>
<dbReference type="SUPFAM" id="SSF57667">
    <property type="entry name" value="beta-beta-alpha zinc fingers"/>
    <property type="match status" value="7"/>
</dbReference>
<evidence type="ECO:0000256" key="3">
    <source>
        <dbReference type="ARBA" id="ARBA00022771"/>
    </source>
</evidence>
<dbReference type="RefSeq" id="XP_019629784.1">
    <property type="nucleotide sequence ID" value="XM_019774225.1"/>
</dbReference>
<feature type="domain" description="C2H2-type" evidence="8">
    <location>
        <begin position="576"/>
        <end position="604"/>
    </location>
</feature>
<dbReference type="Proteomes" id="UP000515135">
    <property type="component" value="Unplaced"/>
</dbReference>
<dbReference type="PROSITE" id="PS50157">
    <property type="entry name" value="ZINC_FINGER_C2H2_2"/>
    <property type="match status" value="11"/>
</dbReference>
<proteinExistence type="predicted"/>
<dbReference type="PROSITE" id="PS00028">
    <property type="entry name" value="ZINC_FINGER_C2H2_1"/>
    <property type="match status" value="4"/>
</dbReference>
<reference evidence="10" key="1">
    <citation type="submission" date="2025-08" db="UniProtKB">
        <authorList>
            <consortium name="RefSeq"/>
        </authorList>
    </citation>
    <scope>IDENTIFICATION</scope>
    <source>
        <tissue evidence="10">Gonad</tissue>
    </source>
</reference>
<organism evidence="9 10">
    <name type="scientific">Branchiostoma belcheri</name>
    <name type="common">Amphioxus</name>
    <dbReference type="NCBI Taxonomy" id="7741"/>
    <lineage>
        <taxon>Eukaryota</taxon>
        <taxon>Metazoa</taxon>
        <taxon>Chordata</taxon>
        <taxon>Cephalochordata</taxon>
        <taxon>Leptocardii</taxon>
        <taxon>Amphioxiformes</taxon>
        <taxon>Branchiostomatidae</taxon>
        <taxon>Branchiostoma</taxon>
    </lineage>
</organism>
<feature type="compositionally biased region" description="Basic and acidic residues" evidence="7">
    <location>
        <begin position="85"/>
        <end position="100"/>
    </location>
</feature>
<keyword evidence="9" id="KW-1185">Reference proteome</keyword>
<feature type="region of interest" description="Disordered" evidence="7">
    <location>
        <begin position="269"/>
        <end position="327"/>
    </location>
</feature>
<feature type="compositionally biased region" description="Basic and acidic residues" evidence="7">
    <location>
        <begin position="201"/>
        <end position="213"/>
    </location>
</feature>
<feature type="compositionally biased region" description="Basic residues" evidence="7">
    <location>
        <begin position="301"/>
        <end position="310"/>
    </location>
</feature>
<feature type="domain" description="C2H2-type" evidence="8">
    <location>
        <begin position="433"/>
        <end position="461"/>
    </location>
</feature>
<dbReference type="GeneID" id="109474020"/>
<dbReference type="Gene3D" id="3.30.160.60">
    <property type="entry name" value="Classic Zinc Finger"/>
    <property type="match status" value="8"/>
</dbReference>
<feature type="domain" description="C2H2-type" evidence="8">
    <location>
        <begin position="664"/>
        <end position="692"/>
    </location>
</feature>
<gene>
    <name evidence="10" type="primary">LOC109474020</name>
</gene>
<feature type="domain" description="C2H2-type" evidence="8">
    <location>
        <begin position="545"/>
        <end position="575"/>
    </location>
</feature>
<dbReference type="KEGG" id="bbel:109474020"/>
<dbReference type="AlphaFoldDB" id="A0A6P4Z787"/>
<feature type="domain" description="C2H2-type" evidence="8">
    <location>
        <begin position="519"/>
        <end position="544"/>
    </location>
</feature>
<dbReference type="FunFam" id="3.30.160.60:FF:000969">
    <property type="entry name" value="Zinc finger protein 407"/>
    <property type="match status" value="1"/>
</dbReference>
<feature type="domain" description="C2H2-type" evidence="8">
    <location>
        <begin position="462"/>
        <end position="489"/>
    </location>
</feature>
<feature type="domain" description="C2H2-type" evidence="8">
    <location>
        <begin position="633"/>
        <end position="663"/>
    </location>
</feature>
<dbReference type="Pfam" id="PF00096">
    <property type="entry name" value="zf-C2H2"/>
    <property type="match status" value="1"/>
</dbReference>